<keyword evidence="2" id="KW-1185">Reference proteome</keyword>
<proteinExistence type="predicted"/>
<dbReference type="AlphaFoldDB" id="A0AAD6GG33"/>
<sequence>MGDNEYGTELERAALISQIQSAASDLRYTATQHASQLISLSNTWPVDHDKDLPPPYPQEQDQLVPGTEATMPGIPGGRWELACNIRVQDPIWQLNAWGEPTCTRVASATTDGKQEYRRDDFIIALGLSQIMVTNQAYNWTCGVNTHAGQLLISKRDTISLRNLGERLLVFERTVVTAKLDRPKPKPREDQKGCLKVEKQSFNIWAITGTDIYQVEGYEDDVVIRSPRFLRLWEMTRGRFRWERPGGGGHIWGLTQKYVLIKAGECWLRKRKSGHVYGSFSLPIYTGLTDPNEETNFGPVASASGVFLHKPGRKAIFIFQIRDREVDARIWESTIDIQGSLLLRGELDNLELEVIGQNPTWTKYNETWRVYKERDFFKRRIE</sequence>
<evidence type="ECO:0000313" key="2">
    <source>
        <dbReference type="Proteomes" id="UP001220324"/>
    </source>
</evidence>
<protein>
    <submittedName>
        <fullName evidence="1">Uncharacterized protein</fullName>
    </submittedName>
</protein>
<comment type="caution">
    <text evidence="1">The sequence shown here is derived from an EMBL/GenBank/DDBJ whole genome shotgun (WGS) entry which is preliminary data.</text>
</comment>
<evidence type="ECO:0000313" key="1">
    <source>
        <dbReference type="EMBL" id="KAJ5544110.1"/>
    </source>
</evidence>
<gene>
    <name evidence="1" type="ORF">N7494_005389</name>
</gene>
<accession>A0AAD6GG33</accession>
<reference evidence="1 2" key="1">
    <citation type="journal article" date="2023" name="IMA Fungus">
        <title>Comparative genomic study of the Penicillium genus elucidates a diverse pangenome and 15 lateral gene transfer events.</title>
        <authorList>
            <person name="Petersen C."/>
            <person name="Sorensen T."/>
            <person name="Nielsen M.R."/>
            <person name="Sondergaard T.E."/>
            <person name="Sorensen J.L."/>
            <person name="Fitzpatrick D.A."/>
            <person name="Frisvad J.C."/>
            <person name="Nielsen K.L."/>
        </authorList>
    </citation>
    <scope>NUCLEOTIDE SEQUENCE [LARGE SCALE GENOMIC DNA]</scope>
    <source>
        <strain evidence="1 2">IBT 35679</strain>
    </source>
</reference>
<name>A0AAD6GG33_9EURO</name>
<dbReference type="Proteomes" id="UP001220324">
    <property type="component" value="Unassembled WGS sequence"/>
</dbReference>
<organism evidence="1 2">
    <name type="scientific">Penicillium frequentans</name>
    <dbReference type="NCBI Taxonomy" id="3151616"/>
    <lineage>
        <taxon>Eukaryota</taxon>
        <taxon>Fungi</taxon>
        <taxon>Dikarya</taxon>
        <taxon>Ascomycota</taxon>
        <taxon>Pezizomycotina</taxon>
        <taxon>Eurotiomycetes</taxon>
        <taxon>Eurotiomycetidae</taxon>
        <taxon>Eurotiales</taxon>
        <taxon>Aspergillaceae</taxon>
        <taxon>Penicillium</taxon>
    </lineage>
</organism>
<dbReference type="EMBL" id="JAQIZZ010000004">
    <property type="protein sequence ID" value="KAJ5544110.1"/>
    <property type="molecule type" value="Genomic_DNA"/>
</dbReference>